<gene>
    <name evidence="2" type="ORF">Sjap_008627</name>
</gene>
<organism evidence="2 3">
    <name type="scientific">Stephania japonica</name>
    <dbReference type="NCBI Taxonomy" id="461633"/>
    <lineage>
        <taxon>Eukaryota</taxon>
        <taxon>Viridiplantae</taxon>
        <taxon>Streptophyta</taxon>
        <taxon>Embryophyta</taxon>
        <taxon>Tracheophyta</taxon>
        <taxon>Spermatophyta</taxon>
        <taxon>Magnoliopsida</taxon>
        <taxon>Ranunculales</taxon>
        <taxon>Menispermaceae</taxon>
        <taxon>Menispermoideae</taxon>
        <taxon>Cissampelideae</taxon>
        <taxon>Stephania</taxon>
    </lineage>
</organism>
<dbReference type="PANTHER" id="PTHR23024:SF577">
    <property type="entry name" value="CARBOXYLESTERASE 2-RELATED"/>
    <property type="match status" value="1"/>
</dbReference>
<dbReference type="Proteomes" id="UP001417504">
    <property type="component" value="Unassembled WGS sequence"/>
</dbReference>
<dbReference type="Gene3D" id="3.40.50.1820">
    <property type="entry name" value="alpha/beta hydrolase"/>
    <property type="match status" value="1"/>
</dbReference>
<dbReference type="InterPro" id="IPR029058">
    <property type="entry name" value="AB_hydrolase_fold"/>
</dbReference>
<dbReference type="InterPro" id="IPR013094">
    <property type="entry name" value="AB_hydrolase_3"/>
</dbReference>
<dbReference type="SUPFAM" id="SSF53474">
    <property type="entry name" value="alpha/beta-Hydrolases"/>
    <property type="match status" value="1"/>
</dbReference>
<evidence type="ECO:0000313" key="2">
    <source>
        <dbReference type="EMBL" id="KAK9138033.1"/>
    </source>
</evidence>
<proteinExistence type="predicted"/>
<dbReference type="Pfam" id="PF07859">
    <property type="entry name" value="Abhydrolase_3"/>
    <property type="match status" value="1"/>
</dbReference>
<keyword evidence="3" id="KW-1185">Reference proteome</keyword>
<evidence type="ECO:0000259" key="1">
    <source>
        <dbReference type="Pfam" id="PF07859"/>
    </source>
</evidence>
<dbReference type="PANTHER" id="PTHR23024">
    <property type="entry name" value="ARYLACETAMIDE DEACETYLASE"/>
    <property type="match status" value="1"/>
</dbReference>
<accession>A0AAP0JRH4</accession>
<reference evidence="2 3" key="1">
    <citation type="submission" date="2024-01" db="EMBL/GenBank/DDBJ databases">
        <title>Genome assemblies of Stephania.</title>
        <authorList>
            <person name="Yang L."/>
        </authorList>
    </citation>
    <scope>NUCLEOTIDE SEQUENCE [LARGE SCALE GENOMIC DNA]</scope>
    <source>
        <strain evidence="2">QJT</strain>
        <tissue evidence="2">Leaf</tissue>
    </source>
</reference>
<evidence type="ECO:0000313" key="3">
    <source>
        <dbReference type="Proteomes" id="UP001417504"/>
    </source>
</evidence>
<protein>
    <recommendedName>
        <fullName evidence="1">Alpha/beta hydrolase fold-3 domain-containing protein</fullName>
    </recommendedName>
</protein>
<dbReference type="InterPro" id="IPR050466">
    <property type="entry name" value="Carboxylest/Gibb_receptor"/>
</dbReference>
<dbReference type="GO" id="GO:0016787">
    <property type="term" value="F:hydrolase activity"/>
    <property type="evidence" value="ECO:0007669"/>
    <property type="project" value="InterPro"/>
</dbReference>
<comment type="caution">
    <text evidence="2">The sequence shown here is derived from an EMBL/GenBank/DDBJ whole genome shotgun (WGS) entry which is preliminary data.</text>
</comment>
<dbReference type="AlphaFoldDB" id="A0AAP0JRH4"/>
<sequence>MGMGMGDEILSGDGERDGDEFSIPLPYHLHLYVVAVSVDYRLAPEHPLPIAYHDSWAALQWARSHSTGRGPGPEPWLNDHVDFDRVNLAGTAPEPTLFTTCARELLLLLLMGH</sequence>
<name>A0AAP0JRH4_9MAGN</name>
<feature type="domain" description="Alpha/beta hydrolase fold-3" evidence="1">
    <location>
        <begin position="32"/>
        <end position="91"/>
    </location>
</feature>
<dbReference type="EMBL" id="JBBNAE010000003">
    <property type="protein sequence ID" value="KAK9138033.1"/>
    <property type="molecule type" value="Genomic_DNA"/>
</dbReference>